<dbReference type="Gene3D" id="3.90.1200.10">
    <property type="match status" value="1"/>
</dbReference>
<feature type="region of interest" description="Disordered" evidence="1">
    <location>
        <begin position="293"/>
        <end position="313"/>
    </location>
</feature>
<dbReference type="OrthoDB" id="25129at2759"/>
<dbReference type="GeneID" id="54303352"/>
<evidence type="ECO:0000256" key="1">
    <source>
        <dbReference type="SAM" id="MobiDB-lite"/>
    </source>
</evidence>
<feature type="domain" description="Aminoglycoside phosphotransferase" evidence="2">
    <location>
        <begin position="23"/>
        <end position="219"/>
    </location>
</feature>
<reference evidence="4" key="1">
    <citation type="journal article" date="2020" name="Stud. Mycol.">
        <title>101 Dothideomycetes genomes: a test case for predicting lifestyles and emergence of pathogens.</title>
        <authorList>
            <person name="Haridas S."/>
            <person name="Albert R."/>
            <person name="Binder M."/>
            <person name="Bloem J."/>
            <person name="Labutti K."/>
            <person name="Salamov A."/>
            <person name="Andreopoulos B."/>
            <person name="Baker S."/>
            <person name="Barry K."/>
            <person name="Bills G."/>
            <person name="Bluhm B."/>
            <person name="Cannon C."/>
            <person name="Castanera R."/>
            <person name="Culley D."/>
            <person name="Daum C."/>
            <person name="Ezra D."/>
            <person name="Gonzalez J."/>
            <person name="Henrissat B."/>
            <person name="Kuo A."/>
            <person name="Liang C."/>
            <person name="Lipzen A."/>
            <person name="Lutzoni F."/>
            <person name="Magnuson J."/>
            <person name="Mondo S."/>
            <person name="Nolan M."/>
            <person name="Ohm R."/>
            <person name="Pangilinan J."/>
            <person name="Park H.-J."/>
            <person name="Ramirez L."/>
            <person name="Alfaro M."/>
            <person name="Sun H."/>
            <person name="Tritt A."/>
            <person name="Yoshinaga Y."/>
            <person name="Zwiers L.-H."/>
            <person name="Turgeon B."/>
            <person name="Goodwin S."/>
            <person name="Spatafora J."/>
            <person name="Crous P."/>
            <person name="Grigoriev I."/>
        </authorList>
    </citation>
    <scope>NUCLEOTIDE SEQUENCE</scope>
    <source>
        <strain evidence="4">CBS 121167</strain>
    </source>
</reference>
<accession>A0A6A6AYD9</accession>
<evidence type="ECO:0000313" key="3">
    <source>
        <dbReference type="EMBL" id="KAF2136135.1"/>
    </source>
</evidence>
<dbReference type="Pfam" id="PF01636">
    <property type="entry name" value="APH"/>
    <property type="match status" value="1"/>
</dbReference>
<dbReference type="EMBL" id="ML995512">
    <property type="protein sequence ID" value="KAF2136790.1"/>
    <property type="molecule type" value="Genomic_DNA"/>
</dbReference>
<evidence type="ECO:0000313" key="4">
    <source>
        <dbReference type="EMBL" id="KAF2136790.1"/>
    </source>
</evidence>
<dbReference type="Proteomes" id="UP000799438">
    <property type="component" value="Unassembled WGS sequence"/>
</dbReference>
<dbReference type="InterPro" id="IPR011009">
    <property type="entry name" value="Kinase-like_dom_sf"/>
</dbReference>
<sequence>MSITTDAQLEDYLKSTGIEYTAIEQLSGGTANFVWRVTLSSGQSRVIKHAEPYIKDATMMLFPVDRVDFEARALTLIPEAMASGPTPHHAPHISITLPTLHHHDTTTHTLHLSAGGPNTLKAAYVSPRLNIPAIGAALGTWLAALHARTAPTPLGNNATGTSIYRYAYTGLHRALAAHGCDAALGHAVNAEFGGLLKADDEGVCHGDFWPGNVLVDDGRDGSNVDAGLGEKSGEGDGEQDVALTVIDWEISRRGLGATDVAQFAAEAYLLDRFRGGRGLLPAFLTAYVEAAGREGDSNTNSPDSNSNSSPLSGSHSYGFITDTEAFVRRAVVHFGVHVAFWPTCVEWGDTGATEELVRLGCEIMEMGRRGDWEGVRGSPVGALVEIL</sequence>
<dbReference type="SUPFAM" id="SSF56112">
    <property type="entry name" value="Protein kinase-like (PK-like)"/>
    <property type="match status" value="1"/>
</dbReference>
<keyword evidence="5" id="KW-1185">Reference proteome</keyword>
<evidence type="ECO:0000313" key="5">
    <source>
        <dbReference type="Proteomes" id="UP000799438"/>
    </source>
</evidence>
<evidence type="ECO:0000259" key="2">
    <source>
        <dbReference type="Pfam" id="PF01636"/>
    </source>
</evidence>
<name>A0A6A6AYD9_9PEZI</name>
<dbReference type="RefSeq" id="XP_033392508.1">
    <property type="nucleotide sequence ID" value="XM_033545846.1"/>
</dbReference>
<feature type="compositionally biased region" description="Low complexity" evidence="1">
    <location>
        <begin position="297"/>
        <end position="313"/>
    </location>
</feature>
<protein>
    <recommendedName>
        <fullName evidence="2">Aminoglycoside phosphotransferase domain-containing protein</fullName>
    </recommendedName>
</protein>
<gene>
    <name evidence="4" type="ORF">K452DRAFT_353802</name>
    <name evidence="3" type="ORF">K452DRAFT_362744</name>
</gene>
<proteinExistence type="predicted"/>
<dbReference type="AlphaFoldDB" id="A0A6A6AYD9"/>
<dbReference type="EMBL" id="ML995533">
    <property type="protein sequence ID" value="KAF2136135.1"/>
    <property type="molecule type" value="Genomic_DNA"/>
</dbReference>
<dbReference type="InterPro" id="IPR002575">
    <property type="entry name" value="Aminoglycoside_PTrfase"/>
</dbReference>
<organism evidence="4 5">
    <name type="scientific">Aplosporella prunicola CBS 121167</name>
    <dbReference type="NCBI Taxonomy" id="1176127"/>
    <lineage>
        <taxon>Eukaryota</taxon>
        <taxon>Fungi</taxon>
        <taxon>Dikarya</taxon>
        <taxon>Ascomycota</taxon>
        <taxon>Pezizomycotina</taxon>
        <taxon>Dothideomycetes</taxon>
        <taxon>Dothideomycetes incertae sedis</taxon>
        <taxon>Botryosphaeriales</taxon>
        <taxon>Aplosporellaceae</taxon>
        <taxon>Aplosporella</taxon>
    </lineage>
</organism>
<dbReference type="Gene3D" id="3.30.200.20">
    <property type="entry name" value="Phosphorylase Kinase, domain 1"/>
    <property type="match status" value="1"/>
</dbReference>